<feature type="domain" description="Nitroreductase" evidence="6">
    <location>
        <begin position="7"/>
        <end position="194"/>
    </location>
</feature>
<organism evidence="7 8">
    <name type="scientific">Sphingobium fluviale</name>
    <dbReference type="NCBI Taxonomy" id="2506423"/>
    <lineage>
        <taxon>Bacteria</taxon>
        <taxon>Pseudomonadati</taxon>
        <taxon>Pseudomonadota</taxon>
        <taxon>Alphaproteobacteria</taxon>
        <taxon>Sphingomonadales</taxon>
        <taxon>Sphingomonadaceae</taxon>
        <taxon>Sphingobium</taxon>
    </lineage>
</organism>
<evidence type="ECO:0000256" key="2">
    <source>
        <dbReference type="ARBA" id="ARBA00007118"/>
    </source>
</evidence>
<dbReference type="PANTHER" id="PTHR43673:SF2">
    <property type="entry name" value="NITROREDUCTASE"/>
    <property type="match status" value="1"/>
</dbReference>
<dbReference type="Proteomes" id="UP000290958">
    <property type="component" value="Unassembled WGS sequence"/>
</dbReference>
<keyword evidence="5" id="KW-0560">Oxidoreductase</keyword>
<dbReference type="SUPFAM" id="SSF55469">
    <property type="entry name" value="FMN-dependent nitroreductase-like"/>
    <property type="match status" value="1"/>
</dbReference>
<reference evidence="8" key="1">
    <citation type="submission" date="2019-01" db="EMBL/GenBank/DDBJ databases">
        <title>Cytophagaceae bacterium strain CAR-16.</title>
        <authorList>
            <person name="Chen W.-M."/>
        </authorList>
    </citation>
    <scope>NUCLEOTIDE SEQUENCE [LARGE SCALE GENOMIC DNA]</scope>
    <source>
        <strain evidence="8">CHR27</strain>
    </source>
</reference>
<name>A0A4Q1KGF0_9SPHN</name>
<dbReference type="EMBL" id="SBKP01000010">
    <property type="protein sequence ID" value="RXR28280.1"/>
    <property type="molecule type" value="Genomic_DNA"/>
</dbReference>
<keyword evidence="8" id="KW-1185">Reference proteome</keyword>
<evidence type="ECO:0000259" key="6">
    <source>
        <dbReference type="Pfam" id="PF00881"/>
    </source>
</evidence>
<evidence type="ECO:0000256" key="3">
    <source>
        <dbReference type="ARBA" id="ARBA00022630"/>
    </source>
</evidence>
<dbReference type="OrthoDB" id="9802510at2"/>
<dbReference type="PANTHER" id="PTHR43673">
    <property type="entry name" value="NAD(P)H NITROREDUCTASE YDGI-RELATED"/>
    <property type="match status" value="1"/>
</dbReference>
<evidence type="ECO:0000313" key="7">
    <source>
        <dbReference type="EMBL" id="RXR28280.1"/>
    </source>
</evidence>
<gene>
    <name evidence="7" type="ORF">EQG66_10585</name>
</gene>
<dbReference type="AlphaFoldDB" id="A0A4Q1KGF0"/>
<evidence type="ECO:0000313" key="8">
    <source>
        <dbReference type="Proteomes" id="UP000290958"/>
    </source>
</evidence>
<evidence type="ECO:0000256" key="4">
    <source>
        <dbReference type="ARBA" id="ARBA00022643"/>
    </source>
</evidence>
<proteinExistence type="inferred from homology"/>
<keyword evidence="4" id="KW-0288">FMN</keyword>
<dbReference type="GO" id="GO:0016491">
    <property type="term" value="F:oxidoreductase activity"/>
    <property type="evidence" value="ECO:0007669"/>
    <property type="project" value="UniProtKB-KW"/>
</dbReference>
<comment type="caution">
    <text evidence="7">The sequence shown here is derived from an EMBL/GenBank/DDBJ whole genome shotgun (WGS) entry which is preliminary data.</text>
</comment>
<dbReference type="CDD" id="cd02136">
    <property type="entry name" value="PnbA_NfnB-like"/>
    <property type="match status" value="1"/>
</dbReference>
<sequence>MSVSDAVASRRSVRAFLDKSVALDVLTRVMDKARFAPSGCNFQPWEASILTGEPLKALQAKMMASAPQDPPEYDWSGPNISPAHKARLFAVSEDMYGAMGITRENKDARRAFVADNIVSFHAPAVLLCYFPRFMGPPQWSDVGMWLQTIMLLLREEGLDSCPQEYLWQHARLIKDFIGVSDETHIFFCGMAIGYRDAQAPINAFPRERVPLDEQVRFIGF</sequence>
<evidence type="ECO:0000256" key="1">
    <source>
        <dbReference type="ARBA" id="ARBA00001917"/>
    </source>
</evidence>
<comment type="cofactor">
    <cofactor evidence="1">
        <name>FMN</name>
        <dbReference type="ChEBI" id="CHEBI:58210"/>
    </cofactor>
</comment>
<accession>A0A4Q1KGF0</accession>
<keyword evidence="3" id="KW-0285">Flavoprotein</keyword>
<dbReference type="InterPro" id="IPR000415">
    <property type="entry name" value="Nitroreductase-like"/>
</dbReference>
<evidence type="ECO:0000256" key="5">
    <source>
        <dbReference type="ARBA" id="ARBA00023002"/>
    </source>
</evidence>
<dbReference type="RefSeq" id="WP_129404639.1">
    <property type="nucleotide sequence ID" value="NZ_SBKP01000010.1"/>
</dbReference>
<comment type="similarity">
    <text evidence="2">Belongs to the nitroreductase family.</text>
</comment>
<dbReference type="InterPro" id="IPR029479">
    <property type="entry name" value="Nitroreductase"/>
</dbReference>
<dbReference type="Gene3D" id="3.40.109.10">
    <property type="entry name" value="NADH Oxidase"/>
    <property type="match status" value="1"/>
</dbReference>
<protein>
    <submittedName>
        <fullName evidence="7">Nitroreductase</fullName>
    </submittedName>
</protein>
<dbReference type="Pfam" id="PF00881">
    <property type="entry name" value="Nitroreductase"/>
    <property type="match status" value="1"/>
</dbReference>